<dbReference type="OrthoDB" id="1043111at2759"/>
<evidence type="ECO:0000313" key="3">
    <source>
        <dbReference type="Proteomes" id="UP000009168"/>
    </source>
</evidence>
<gene>
    <name evidence="2" type="ORF">TTHERM_000339939</name>
</gene>
<dbReference type="InParanoid" id="W7XC40"/>
<feature type="domain" description="Ubiquitin-like" evidence="1">
    <location>
        <begin position="1"/>
        <end position="76"/>
    </location>
</feature>
<dbReference type="Proteomes" id="UP000009168">
    <property type="component" value="Unassembled WGS sequence"/>
</dbReference>
<dbReference type="Pfam" id="PF00240">
    <property type="entry name" value="ubiquitin"/>
    <property type="match status" value="1"/>
</dbReference>
<evidence type="ECO:0000259" key="1">
    <source>
        <dbReference type="PROSITE" id="PS50053"/>
    </source>
</evidence>
<dbReference type="STRING" id="312017.W7XC40"/>
<dbReference type="KEGG" id="tet:TTHERM_000339939"/>
<name>W7XC40_TETTS</name>
<dbReference type="RefSeq" id="XP_012653442.1">
    <property type="nucleotide sequence ID" value="XM_012797988.1"/>
</dbReference>
<organism evidence="2 3">
    <name type="scientific">Tetrahymena thermophila (strain SB210)</name>
    <dbReference type="NCBI Taxonomy" id="312017"/>
    <lineage>
        <taxon>Eukaryota</taxon>
        <taxon>Sar</taxon>
        <taxon>Alveolata</taxon>
        <taxon>Ciliophora</taxon>
        <taxon>Intramacronucleata</taxon>
        <taxon>Oligohymenophorea</taxon>
        <taxon>Hymenostomatida</taxon>
        <taxon>Tetrahymenina</taxon>
        <taxon>Tetrahymenidae</taxon>
        <taxon>Tetrahymena</taxon>
    </lineage>
</organism>
<dbReference type="EMBL" id="GG662666">
    <property type="protein sequence ID" value="EWS74043.1"/>
    <property type="molecule type" value="Genomic_DNA"/>
</dbReference>
<dbReference type="SMART" id="SM00213">
    <property type="entry name" value="UBQ"/>
    <property type="match status" value="1"/>
</dbReference>
<accession>W7XC40</accession>
<evidence type="ECO:0000313" key="2">
    <source>
        <dbReference type="EMBL" id="EWS74043.1"/>
    </source>
</evidence>
<dbReference type="InterPro" id="IPR029071">
    <property type="entry name" value="Ubiquitin-like_domsf"/>
</dbReference>
<dbReference type="Gene3D" id="3.10.20.90">
    <property type="entry name" value="Phosphatidylinositol 3-kinase Catalytic Subunit, Chain A, domain 1"/>
    <property type="match status" value="1"/>
</dbReference>
<sequence length="77" mass="8536">MQISIKTLAGKKQNLTFEPTNTIHQIKLTLQEKEGIGVDQIKLIFGGKQLNDEMTIQDAKINAGDTLHMVLQLKGGF</sequence>
<dbReference type="PANTHER" id="PTHR10666">
    <property type="entry name" value="UBIQUITIN"/>
    <property type="match status" value="1"/>
</dbReference>
<dbReference type="FunFam" id="3.10.20.90:FF:000306">
    <property type="entry name" value="Putative ubiquitin-like protein"/>
    <property type="match status" value="1"/>
</dbReference>
<protein>
    <submittedName>
        <fullName evidence="2">Ubiquitin-like Rad60 SUMO-like protein</fullName>
    </submittedName>
</protein>
<dbReference type="InterPro" id="IPR019956">
    <property type="entry name" value="Ubiquitin_dom"/>
</dbReference>
<dbReference type="PROSITE" id="PS50053">
    <property type="entry name" value="UBIQUITIN_2"/>
    <property type="match status" value="1"/>
</dbReference>
<proteinExistence type="predicted"/>
<dbReference type="AlphaFoldDB" id="W7XC40"/>
<dbReference type="SUPFAM" id="SSF54236">
    <property type="entry name" value="Ubiquitin-like"/>
    <property type="match status" value="1"/>
</dbReference>
<dbReference type="GeneID" id="24438501"/>
<dbReference type="InterPro" id="IPR050158">
    <property type="entry name" value="Ubiquitin_ubiquitin-like"/>
</dbReference>
<reference evidence="3" key="1">
    <citation type="journal article" date="2006" name="PLoS Biol.">
        <title>Macronuclear genome sequence of the ciliate Tetrahymena thermophila, a model eukaryote.</title>
        <authorList>
            <person name="Eisen J.A."/>
            <person name="Coyne R.S."/>
            <person name="Wu M."/>
            <person name="Wu D."/>
            <person name="Thiagarajan M."/>
            <person name="Wortman J.R."/>
            <person name="Badger J.H."/>
            <person name="Ren Q."/>
            <person name="Amedeo P."/>
            <person name="Jones K.M."/>
            <person name="Tallon L.J."/>
            <person name="Delcher A.L."/>
            <person name="Salzberg S.L."/>
            <person name="Silva J.C."/>
            <person name="Haas B.J."/>
            <person name="Majoros W.H."/>
            <person name="Farzad M."/>
            <person name="Carlton J.M."/>
            <person name="Smith R.K. Jr."/>
            <person name="Garg J."/>
            <person name="Pearlman R.E."/>
            <person name="Karrer K.M."/>
            <person name="Sun L."/>
            <person name="Manning G."/>
            <person name="Elde N.C."/>
            <person name="Turkewitz A.P."/>
            <person name="Asai D.J."/>
            <person name="Wilkes D.E."/>
            <person name="Wang Y."/>
            <person name="Cai H."/>
            <person name="Collins K."/>
            <person name="Stewart B.A."/>
            <person name="Lee S.R."/>
            <person name="Wilamowska K."/>
            <person name="Weinberg Z."/>
            <person name="Ruzzo W.L."/>
            <person name="Wloga D."/>
            <person name="Gaertig J."/>
            <person name="Frankel J."/>
            <person name="Tsao C.-C."/>
            <person name="Gorovsky M.A."/>
            <person name="Keeling P.J."/>
            <person name="Waller R.F."/>
            <person name="Patron N.J."/>
            <person name="Cherry J.M."/>
            <person name="Stover N.A."/>
            <person name="Krieger C.J."/>
            <person name="del Toro C."/>
            <person name="Ryder H.F."/>
            <person name="Williamson S.C."/>
            <person name="Barbeau R.A."/>
            <person name="Hamilton E.P."/>
            <person name="Orias E."/>
        </authorList>
    </citation>
    <scope>NUCLEOTIDE SEQUENCE [LARGE SCALE GENOMIC DNA]</scope>
    <source>
        <strain evidence="3">SB210</strain>
    </source>
</reference>
<dbReference type="PRINTS" id="PR00348">
    <property type="entry name" value="UBIQUITIN"/>
</dbReference>
<dbReference type="InterPro" id="IPR000626">
    <property type="entry name" value="Ubiquitin-like_dom"/>
</dbReference>
<keyword evidence="3" id="KW-1185">Reference proteome</keyword>